<name>A0ABU0UC30_9SPHI</name>
<dbReference type="RefSeq" id="WP_307187694.1">
    <property type="nucleotide sequence ID" value="NZ_JAUTBA010000001.1"/>
</dbReference>
<sequence>MMEINEKFKVLRIAFLNIHLIATILWVGAVYMGAVIDWPAARDSVKKGQFPFRFIIGQGTRVFYSVYTGISLLWISGIGLTILGPPLVGPAKIMLVLKVLLLMTMTGLTMYGTFGTWSKLQLSLDEEATERYEGYIFRAYITLISGLIASILGLNMFN</sequence>
<evidence type="ECO:0000256" key="1">
    <source>
        <dbReference type="SAM" id="Phobius"/>
    </source>
</evidence>
<evidence type="ECO:0000313" key="2">
    <source>
        <dbReference type="EMBL" id="MDQ1152384.1"/>
    </source>
</evidence>
<proteinExistence type="predicted"/>
<accession>A0ABU0UC30</accession>
<reference evidence="2 3" key="1">
    <citation type="submission" date="2023-07" db="EMBL/GenBank/DDBJ databases">
        <title>Functional and genomic diversity of the sorghum phyllosphere microbiome.</title>
        <authorList>
            <person name="Shade A."/>
        </authorList>
    </citation>
    <scope>NUCLEOTIDE SEQUENCE [LARGE SCALE GENOMIC DNA]</scope>
    <source>
        <strain evidence="2 3">SORGH_AS_0892</strain>
    </source>
</reference>
<feature type="transmembrane region" description="Helical" evidence="1">
    <location>
        <begin position="95"/>
        <end position="115"/>
    </location>
</feature>
<evidence type="ECO:0000313" key="3">
    <source>
        <dbReference type="Proteomes" id="UP001244640"/>
    </source>
</evidence>
<protein>
    <submittedName>
        <fullName evidence="2">Membrane protein</fullName>
    </submittedName>
</protein>
<keyword evidence="3" id="KW-1185">Reference proteome</keyword>
<keyword evidence="1" id="KW-0812">Transmembrane</keyword>
<gene>
    <name evidence="2" type="ORF">QE382_004368</name>
</gene>
<keyword evidence="1" id="KW-1133">Transmembrane helix</keyword>
<dbReference type="EMBL" id="JAUTBA010000001">
    <property type="protein sequence ID" value="MDQ1152384.1"/>
    <property type="molecule type" value="Genomic_DNA"/>
</dbReference>
<feature type="transmembrane region" description="Helical" evidence="1">
    <location>
        <begin position="62"/>
        <end position="83"/>
    </location>
</feature>
<organism evidence="2 3">
    <name type="scientific">Sphingobacterium zeae</name>
    <dbReference type="NCBI Taxonomy" id="1776859"/>
    <lineage>
        <taxon>Bacteria</taxon>
        <taxon>Pseudomonadati</taxon>
        <taxon>Bacteroidota</taxon>
        <taxon>Sphingobacteriia</taxon>
        <taxon>Sphingobacteriales</taxon>
        <taxon>Sphingobacteriaceae</taxon>
        <taxon>Sphingobacterium</taxon>
    </lineage>
</organism>
<feature type="transmembrane region" description="Helical" evidence="1">
    <location>
        <begin position="135"/>
        <end position="157"/>
    </location>
</feature>
<dbReference type="Proteomes" id="UP001244640">
    <property type="component" value="Unassembled WGS sequence"/>
</dbReference>
<keyword evidence="1" id="KW-0472">Membrane</keyword>
<comment type="caution">
    <text evidence="2">The sequence shown here is derived from an EMBL/GenBank/DDBJ whole genome shotgun (WGS) entry which is preliminary data.</text>
</comment>
<feature type="transmembrane region" description="Helical" evidence="1">
    <location>
        <begin position="12"/>
        <end position="36"/>
    </location>
</feature>